<comment type="similarity">
    <text evidence="2">Belongs to the bacterial solute-binding protein 8 family.</text>
</comment>
<dbReference type="PROSITE" id="PS51257">
    <property type="entry name" value="PROKAR_LIPOPROTEIN"/>
    <property type="match status" value="1"/>
</dbReference>
<feature type="domain" description="Fe/B12 periplasmic-binding" evidence="6">
    <location>
        <begin position="60"/>
        <end position="332"/>
    </location>
</feature>
<dbReference type="STRING" id="1912961.BU204_04085"/>
<dbReference type="PROSITE" id="PS50983">
    <property type="entry name" value="FE_B12_PBP"/>
    <property type="match status" value="1"/>
</dbReference>
<accession>A0A1Q8CXF1</accession>
<dbReference type="RefSeq" id="WP_075124159.1">
    <property type="nucleotide sequence ID" value="NZ_MSIE01000004.1"/>
</dbReference>
<dbReference type="Proteomes" id="UP000185596">
    <property type="component" value="Unassembled WGS sequence"/>
</dbReference>
<evidence type="ECO:0000313" key="8">
    <source>
        <dbReference type="Proteomes" id="UP000185596"/>
    </source>
</evidence>
<dbReference type="Gene3D" id="3.40.50.1980">
    <property type="entry name" value="Nitrogenase molybdenum iron protein domain"/>
    <property type="match status" value="2"/>
</dbReference>
<dbReference type="PANTHER" id="PTHR30532:SF24">
    <property type="entry name" value="FERRIC ENTEROBACTIN-BINDING PERIPLASMIC PROTEIN FEPB"/>
    <property type="match status" value="1"/>
</dbReference>
<proteinExistence type="inferred from homology"/>
<dbReference type="AlphaFoldDB" id="A0A1Q8CXF1"/>
<feature type="chain" id="PRO_5012593044" evidence="5">
    <location>
        <begin position="25"/>
        <end position="332"/>
    </location>
</feature>
<name>A0A1Q8CXF1_9PSEU</name>
<dbReference type="Pfam" id="PF01497">
    <property type="entry name" value="Peripla_BP_2"/>
    <property type="match status" value="1"/>
</dbReference>
<keyword evidence="3" id="KW-0813">Transport</keyword>
<dbReference type="InterPro" id="IPR002491">
    <property type="entry name" value="ABC_transptr_periplasmic_BD"/>
</dbReference>
<keyword evidence="4 5" id="KW-0732">Signal</keyword>
<evidence type="ECO:0000313" key="7">
    <source>
        <dbReference type="EMBL" id="OLF19036.1"/>
    </source>
</evidence>
<gene>
    <name evidence="7" type="ORF">BU204_04085</name>
</gene>
<feature type="signal peptide" evidence="5">
    <location>
        <begin position="1"/>
        <end position="24"/>
    </location>
</feature>
<evidence type="ECO:0000256" key="4">
    <source>
        <dbReference type="ARBA" id="ARBA00022729"/>
    </source>
</evidence>
<protein>
    <submittedName>
        <fullName evidence="7">Iron ABC transporter substrate-binding protein</fullName>
    </submittedName>
</protein>
<evidence type="ECO:0000256" key="1">
    <source>
        <dbReference type="ARBA" id="ARBA00004196"/>
    </source>
</evidence>
<evidence type="ECO:0000256" key="3">
    <source>
        <dbReference type="ARBA" id="ARBA00022448"/>
    </source>
</evidence>
<reference evidence="7 8" key="1">
    <citation type="submission" date="2016-12" db="EMBL/GenBank/DDBJ databases">
        <title>The draft genome sequence of Actinophytocola sp. 11-183.</title>
        <authorList>
            <person name="Wang W."/>
            <person name="Yuan L."/>
        </authorList>
    </citation>
    <scope>NUCLEOTIDE SEQUENCE [LARGE SCALE GENOMIC DNA]</scope>
    <source>
        <strain evidence="7 8">11-183</strain>
    </source>
</reference>
<dbReference type="InterPro" id="IPR051313">
    <property type="entry name" value="Bact_iron-sidero_bind"/>
</dbReference>
<comment type="subcellular location">
    <subcellularLocation>
        <location evidence="1">Cell envelope</location>
    </subcellularLocation>
</comment>
<sequence length="332" mass="35981">MSLLRTLCPLVLVLLLAGCGVDEAAKDPSPSGSRTEEGAAFPVSIEHKYGSTEITEEPAKVVTLGLSDQDAVLALGVKPVGAVDWFKERPYGLWPWTKDLWGANTPEIVGERDDFNLEKILGLQPDLILALYSGMTQEQYDELSKIAPVVGQPKDFADYGAPWQEMTRMTGRALGKADEAERLIDEIDGRFAAVREEHPDWEGRTVAVADPYQAGKYAIFQKTDPKAAFMIEMGFVVPDAINEAAGVSNAADVSSERGDLIDTDLLLFLAADPTAEARVKADPVFQGLAVAKENRAVFLPYSDPPIGAALSFNTVLSIPYAIDELVPLLDRS</sequence>
<keyword evidence="8" id="KW-1185">Reference proteome</keyword>
<dbReference type="PANTHER" id="PTHR30532">
    <property type="entry name" value="IRON III DICITRATE-BINDING PERIPLASMIC PROTEIN"/>
    <property type="match status" value="1"/>
</dbReference>
<dbReference type="CDD" id="cd01146">
    <property type="entry name" value="FhuD"/>
    <property type="match status" value="1"/>
</dbReference>
<dbReference type="GO" id="GO:0030288">
    <property type="term" value="C:outer membrane-bounded periplasmic space"/>
    <property type="evidence" value="ECO:0007669"/>
    <property type="project" value="TreeGrafter"/>
</dbReference>
<evidence type="ECO:0000256" key="2">
    <source>
        <dbReference type="ARBA" id="ARBA00008814"/>
    </source>
</evidence>
<dbReference type="OrthoDB" id="1846031at2"/>
<evidence type="ECO:0000259" key="6">
    <source>
        <dbReference type="PROSITE" id="PS50983"/>
    </source>
</evidence>
<organism evidence="7 8">
    <name type="scientific">Actinophytocola xanthii</name>
    <dbReference type="NCBI Taxonomy" id="1912961"/>
    <lineage>
        <taxon>Bacteria</taxon>
        <taxon>Bacillati</taxon>
        <taxon>Actinomycetota</taxon>
        <taxon>Actinomycetes</taxon>
        <taxon>Pseudonocardiales</taxon>
        <taxon>Pseudonocardiaceae</taxon>
    </lineage>
</organism>
<evidence type="ECO:0000256" key="5">
    <source>
        <dbReference type="SAM" id="SignalP"/>
    </source>
</evidence>
<dbReference type="EMBL" id="MSIE01000004">
    <property type="protein sequence ID" value="OLF19036.1"/>
    <property type="molecule type" value="Genomic_DNA"/>
</dbReference>
<dbReference type="GO" id="GO:1901678">
    <property type="term" value="P:iron coordination entity transport"/>
    <property type="evidence" value="ECO:0007669"/>
    <property type="project" value="UniProtKB-ARBA"/>
</dbReference>
<dbReference type="SUPFAM" id="SSF53807">
    <property type="entry name" value="Helical backbone' metal receptor"/>
    <property type="match status" value="1"/>
</dbReference>
<comment type="caution">
    <text evidence="7">The sequence shown here is derived from an EMBL/GenBank/DDBJ whole genome shotgun (WGS) entry which is preliminary data.</text>
</comment>